<accession>A0ABM0MZP2</accession>
<evidence type="ECO:0000259" key="2">
    <source>
        <dbReference type="Pfam" id="PF02932"/>
    </source>
</evidence>
<keyword evidence="1" id="KW-1133">Transmembrane helix</keyword>
<organism evidence="3 4">
    <name type="scientific">Saccoglossus kowalevskii</name>
    <name type="common">Acorn worm</name>
    <dbReference type="NCBI Taxonomy" id="10224"/>
    <lineage>
        <taxon>Eukaryota</taxon>
        <taxon>Metazoa</taxon>
        <taxon>Hemichordata</taxon>
        <taxon>Enteropneusta</taxon>
        <taxon>Harrimaniidae</taxon>
        <taxon>Saccoglossus</taxon>
    </lineage>
</organism>
<dbReference type="GeneID" id="102803717"/>
<feature type="domain" description="Neurotransmitter-gated ion-channel transmembrane" evidence="2">
    <location>
        <begin position="29"/>
        <end position="86"/>
    </location>
</feature>
<keyword evidence="3" id="KW-1185">Reference proteome</keyword>
<feature type="transmembrane region" description="Helical" evidence="1">
    <location>
        <begin position="43"/>
        <end position="64"/>
    </location>
</feature>
<keyword evidence="1" id="KW-0472">Membrane</keyword>
<dbReference type="Proteomes" id="UP000694865">
    <property type="component" value="Unplaced"/>
</dbReference>
<dbReference type="SUPFAM" id="SSF90112">
    <property type="entry name" value="Neurotransmitter-gated ion-channel transmembrane pore"/>
    <property type="match status" value="1"/>
</dbReference>
<dbReference type="Pfam" id="PF02932">
    <property type="entry name" value="Neur_chan_memb"/>
    <property type="match status" value="1"/>
</dbReference>
<reference evidence="4" key="1">
    <citation type="submission" date="2025-08" db="UniProtKB">
        <authorList>
            <consortium name="RefSeq"/>
        </authorList>
    </citation>
    <scope>IDENTIFICATION</scope>
    <source>
        <tissue evidence="4">Testes</tissue>
    </source>
</reference>
<evidence type="ECO:0000256" key="1">
    <source>
        <dbReference type="SAM" id="Phobius"/>
    </source>
</evidence>
<name>A0ABM0MZP2_SACKO</name>
<dbReference type="InterPro" id="IPR006029">
    <property type="entry name" value="Neurotrans-gated_channel_TM"/>
</dbReference>
<protein>
    <submittedName>
        <fullName evidence="4">Gamma-aminobutyric acid receptor subunit beta-like</fullName>
    </submittedName>
</protein>
<gene>
    <name evidence="4" type="primary">LOC102803717</name>
</gene>
<evidence type="ECO:0000313" key="3">
    <source>
        <dbReference type="Proteomes" id="UP000694865"/>
    </source>
</evidence>
<keyword evidence="1" id="KW-0812">Transmembrane</keyword>
<dbReference type="RefSeq" id="XP_006825483.1">
    <property type="nucleotide sequence ID" value="XM_006825420.1"/>
</dbReference>
<dbReference type="InterPro" id="IPR036719">
    <property type="entry name" value="Neuro-gated_channel_TM_sf"/>
</dbReference>
<dbReference type="Gene3D" id="6.10.250.2810">
    <property type="match status" value="1"/>
</dbReference>
<proteinExistence type="predicted"/>
<sequence length="124" mass="13999">MDGDYVSASTCILGYYHSASFGYPRHMDAQSVPKIAYVTAIDVWLVSCQVFVFATLIEFALVYYMHSWEQGQYQLQRMKRASRKAVKSGMTVKDNPWSNGYFHGSRMQGPSQRGRAVLKKLGSG</sequence>
<evidence type="ECO:0000313" key="4">
    <source>
        <dbReference type="RefSeq" id="XP_006825483.1"/>
    </source>
</evidence>